<feature type="region of interest" description="Disordered" evidence="9">
    <location>
        <begin position="62"/>
        <end position="116"/>
    </location>
</feature>
<evidence type="ECO:0000256" key="1">
    <source>
        <dbReference type="ARBA" id="ARBA00004123"/>
    </source>
</evidence>
<dbReference type="Pfam" id="PF01798">
    <property type="entry name" value="Nop"/>
    <property type="match status" value="1"/>
</dbReference>
<evidence type="ECO:0000256" key="7">
    <source>
        <dbReference type="ARBA" id="ARBA00023242"/>
    </source>
</evidence>
<dbReference type="InterPro" id="IPR019175">
    <property type="entry name" value="Prp31_C"/>
</dbReference>
<comment type="subcellular location">
    <subcellularLocation>
        <location evidence="1">Nucleus</location>
    </subcellularLocation>
</comment>
<evidence type="ECO:0000256" key="2">
    <source>
        <dbReference type="ARBA" id="ARBA00005572"/>
    </source>
</evidence>
<comment type="similarity">
    <text evidence="2">Belongs to the PRP31 family.</text>
</comment>
<reference evidence="11" key="1">
    <citation type="submission" date="2018-04" db="EMBL/GenBank/DDBJ databases">
        <title>Whole genome sequencing of Hypsizygus marmoreus.</title>
        <authorList>
            <person name="Choi I.-G."/>
            <person name="Min B."/>
            <person name="Kim J.-G."/>
            <person name="Kim S."/>
            <person name="Oh Y.-L."/>
            <person name="Kong W.-S."/>
            <person name="Park H."/>
            <person name="Jeong J."/>
            <person name="Song E.-S."/>
        </authorList>
    </citation>
    <scope>NUCLEOTIDE SEQUENCE [LARGE SCALE GENOMIC DNA]</scope>
    <source>
        <strain evidence="11">51987-8</strain>
    </source>
</reference>
<keyword evidence="4" id="KW-0747">Spliceosome</keyword>
<name>A0A369JQ00_HYPMA</name>
<dbReference type="InterPro" id="IPR012976">
    <property type="entry name" value="NOSIC"/>
</dbReference>
<feature type="compositionally biased region" description="Acidic residues" evidence="9">
    <location>
        <begin position="62"/>
        <end position="71"/>
    </location>
</feature>
<feature type="domain" description="Nop" evidence="10">
    <location>
        <begin position="314"/>
        <end position="432"/>
    </location>
</feature>
<dbReference type="STRING" id="39966.A0A369JQ00"/>
<keyword evidence="5" id="KW-0694">RNA-binding</keyword>
<feature type="compositionally biased region" description="Basic residues" evidence="9">
    <location>
        <begin position="450"/>
        <end position="460"/>
    </location>
</feature>
<evidence type="ECO:0000256" key="5">
    <source>
        <dbReference type="ARBA" id="ARBA00022884"/>
    </source>
</evidence>
<gene>
    <name evidence="11" type="primary">Prpf31</name>
    <name evidence="11" type="ORF">Hypma_010374</name>
</gene>
<protein>
    <submittedName>
        <fullName evidence="11">U4/U6 small nuclear ribonucleoprotein Prp31</fullName>
    </submittedName>
</protein>
<dbReference type="OrthoDB" id="4771285at2759"/>
<dbReference type="GO" id="GO:0000244">
    <property type="term" value="P:spliceosomal tri-snRNP complex assembly"/>
    <property type="evidence" value="ECO:0007669"/>
    <property type="project" value="InterPro"/>
</dbReference>
<dbReference type="Proteomes" id="UP000076154">
    <property type="component" value="Unassembled WGS sequence"/>
</dbReference>
<dbReference type="FunCoup" id="A0A369JQ00">
    <property type="interactions" value="843"/>
</dbReference>
<accession>A0A369JQ00</accession>
<evidence type="ECO:0000256" key="6">
    <source>
        <dbReference type="ARBA" id="ARBA00023187"/>
    </source>
</evidence>
<dbReference type="InterPro" id="IPR042239">
    <property type="entry name" value="Nop_C"/>
</dbReference>
<evidence type="ECO:0000256" key="4">
    <source>
        <dbReference type="ARBA" id="ARBA00022728"/>
    </source>
</evidence>
<keyword evidence="12" id="KW-1185">Reference proteome</keyword>
<keyword evidence="8 11" id="KW-0687">Ribonucleoprotein</keyword>
<feature type="compositionally biased region" description="Acidic residues" evidence="9">
    <location>
        <begin position="90"/>
        <end position="111"/>
    </location>
</feature>
<comment type="caution">
    <text evidence="11">The sequence shown here is derived from an EMBL/GenBank/DDBJ whole genome shotgun (WGS) entry which is preliminary data.</text>
</comment>
<keyword evidence="6" id="KW-0508">mRNA splicing</keyword>
<dbReference type="GO" id="GO:0071011">
    <property type="term" value="C:precatalytic spliceosome"/>
    <property type="evidence" value="ECO:0007669"/>
    <property type="project" value="TreeGrafter"/>
</dbReference>
<keyword evidence="7" id="KW-0539">Nucleus</keyword>
<dbReference type="SUPFAM" id="SSF89124">
    <property type="entry name" value="Nop domain"/>
    <property type="match status" value="1"/>
</dbReference>
<sequence length="590" mass="63985">MVNEHDFQTTIEGQFPTDTLSLLFNLNSSIYKSPVPWFATTFTMNGLANELLADLDGLSDNENEEYEEQAEEPTAASSSNHNLKRKALLDDLDMEDNEDEEEDLEGEGDEEEHGKVPIGGLVLEGGVKPADELDVEDVQQMELGSIADVGKVAKLEGSKRMADILKEIEKYQANPSTPATMALPAHMNPEYNLIVQANNLSVDVDNEILVVHKFIRDHYAPKFPELEQLVTDPSMFIKSVRALGNHEDPTKAELTGILPAAVIMSVFVTATTTSGKPLSDADWAAVERACDLADRLEEARKKIFMYVSSRMNTLAPNLSAIVGTTTAAKLLGVAGGLAGLAKMPSCNVHLLGAQRKIAAGFSSATQRRHTGFIYQSDLVAQTPPEYRLKVQRTVGAKAVLAARMDLERQRRDGTYGESLRDKIEKHIDRLAAPPPSKVIKALPIPNDGPKKRRGGKRARKAKEAYAQTELRKLQNRMVFGQAEEEVGAFDQTKGMGMIGVGSGKVRAGMGDAKSKAKLSKANKLRTAAITRSAQFSGTQTSGTATSLSVTPAQGFELTNRAAAAQRVKEANERWFAAGSFSFVGQKGLGA</sequence>
<dbReference type="PROSITE" id="PS51358">
    <property type="entry name" value="NOP"/>
    <property type="match status" value="1"/>
</dbReference>
<dbReference type="GO" id="GO:0003723">
    <property type="term" value="F:RNA binding"/>
    <property type="evidence" value="ECO:0007669"/>
    <property type="project" value="UniProtKB-KW"/>
</dbReference>
<dbReference type="PANTHER" id="PTHR13904">
    <property type="entry name" value="PRE-MRNA SPLICING FACTOR PRP31"/>
    <property type="match status" value="1"/>
</dbReference>
<evidence type="ECO:0000256" key="9">
    <source>
        <dbReference type="SAM" id="MobiDB-lite"/>
    </source>
</evidence>
<organism evidence="11 12">
    <name type="scientific">Hypsizygus marmoreus</name>
    <name type="common">White beech mushroom</name>
    <name type="synonym">Agaricus marmoreus</name>
    <dbReference type="NCBI Taxonomy" id="39966"/>
    <lineage>
        <taxon>Eukaryota</taxon>
        <taxon>Fungi</taxon>
        <taxon>Dikarya</taxon>
        <taxon>Basidiomycota</taxon>
        <taxon>Agaricomycotina</taxon>
        <taxon>Agaricomycetes</taxon>
        <taxon>Agaricomycetidae</taxon>
        <taxon>Agaricales</taxon>
        <taxon>Tricholomatineae</taxon>
        <taxon>Lyophyllaceae</taxon>
        <taxon>Hypsizygus</taxon>
    </lineage>
</organism>
<dbReference type="InterPro" id="IPR027105">
    <property type="entry name" value="Prp31"/>
</dbReference>
<dbReference type="InParanoid" id="A0A369JQ00"/>
<dbReference type="EMBL" id="LUEZ02000049">
    <property type="protein sequence ID" value="RDB22617.1"/>
    <property type="molecule type" value="Genomic_DNA"/>
</dbReference>
<dbReference type="GO" id="GO:0005687">
    <property type="term" value="C:U4 snRNP"/>
    <property type="evidence" value="ECO:0007669"/>
    <property type="project" value="TreeGrafter"/>
</dbReference>
<evidence type="ECO:0000313" key="12">
    <source>
        <dbReference type="Proteomes" id="UP000076154"/>
    </source>
</evidence>
<dbReference type="PANTHER" id="PTHR13904:SF0">
    <property type="entry name" value="U4_U6 SMALL NUCLEAR RIBONUCLEOPROTEIN PRP31"/>
    <property type="match status" value="1"/>
</dbReference>
<keyword evidence="3" id="KW-0507">mRNA processing</keyword>
<dbReference type="InterPro" id="IPR036070">
    <property type="entry name" value="Nop_dom_sf"/>
</dbReference>
<dbReference type="FunFam" id="1.10.287.4070:FF:000003">
    <property type="entry name" value="U4/U6 small nuclear ribonucleoprotein PRP31"/>
    <property type="match status" value="1"/>
</dbReference>
<dbReference type="FunFam" id="1.10.246.90:FF:000002">
    <property type="entry name" value="U4/U6 small nuclear ribonucleoprotein Prp31"/>
    <property type="match status" value="1"/>
</dbReference>
<feature type="region of interest" description="Disordered" evidence="9">
    <location>
        <begin position="437"/>
        <end position="461"/>
    </location>
</feature>
<dbReference type="Gene3D" id="1.10.287.4070">
    <property type="match status" value="1"/>
</dbReference>
<dbReference type="GO" id="GO:0046540">
    <property type="term" value="C:U4/U6 x U5 tri-snRNP complex"/>
    <property type="evidence" value="ECO:0007669"/>
    <property type="project" value="InterPro"/>
</dbReference>
<dbReference type="InterPro" id="IPR002687">
    <property type="entry name" value="Nop_dom"/>
</dbReference>
<evidence type="ECO:0000256" key="3">
    <source>
        <dbReference type="ARBA" id="ARBA00022664"/>
    </source>
</evidence>
<evidence type="ECO:0000259" key="10">
    <source>
        <dbReference type="PROSITE" id="PS51358"/>
    </source>
</evidence>
<dbReference type="Gene3D" id="1.10.246.90">
    <property type="entry name" value="Nop domain"/>
    <property type="match status" value="1"/>
</dbReference>
<evidence type="ECO:0000313" key="11">
    <source>
        <dbReference type="EMBL" id="RDB22617.1"/>
    </source>
</evidence>
<dbReference type="SMART" id="SM00931">
    <property type="entry name" value="NOSIC"/>
    <property type="match status" value="1"/>
</dbReference>
<dbReference type="AlphaFoldDB" id="A0A369JQ00"/>
<dbReference type="Pfam" id="PF09785">
    <property type="entry name" value="Prp31_C"/>
    <property type="match status" value="1"/>
</dbReference>
<proteinExistence type="inferred from homology"/>
<evidence type="ECO:0000256" key="8">
    <source>
        <dbReference type="ARBA" id="ARBA00023274"/>
    </source>
</evidence>